<evidence type="ECO:0000313" key="2">
    <source>
        <dbReference type="EMBL" id="PNE34589.1"/>
    </source>
</evidence>
<dbReference type="Pfam" id="PF06282">
    <property type="entry name" value="DUF1036"/>
    <property type="match status" value="1"/>
</dbReference>
<reference evidence="1 4" key="3">
    <citation type="submission" date="2020-08" db="EMBL/GenBank/DDBJ databases">
        <title>Genomic Encyclopedia of Type Strains, Phase III (KMG-III): the genomes of soil and plant-associated and newly described type strains.</title>
        <authorList>
            <person name="Whitman W."/>
        </authorList>
    </citation>
    <scope>NUCLEOTIDE SEQUENCE [LARGE SCALE GENOMIC DNA]</scope>
    <source>
        <strain evidence="1 4">CECT 3259</strain>
    </source>
</reference>
<organism evidence="2 3">
    <name type="scientific">Streptomyces eurocidicus</name>
    <name type="common">Streptoverticillium eurocidicus</name>
    <dbReference type="NCBI Taxonomy" id="66423"/>
    <lineage>
        <taxon>Bacteria</taxon>
        <taxon>Bacillati</taxon>
        <taxon>Actinomycetota</taxon>
        <taxon>Actinomycetes</taxon>
        <taxon>Kitasatosporales</taxon>
        <taxon>Streptomycetaceae</taxon>
        <taxon>Streptomyces</taxon>
    </lineage>
</organism>
<dbReference type="Proteomes" id="UP000528608">
    <property type="component" value="Unassembled WGS sequence"/>
</dbReference>
<gene>
    <name evidence="2" type="ORF">AF335_08535</name>
    <name evidence="1" type="ORF">FHS36_005544</name>
</gene>
<proteinExistence type="predicted"/>
<sequence length="114" mass="13120">MTLFFRNSYRTLVSVTYIKRFPNCPEGWLKRGWWNLQVGDTVAVDGSNVSAVNRFWYFHAEALDGAVWAGPIVTCVTNNAFEWCLNRCDPPTRNVGYREFDVNGFTNYTINLVP</sequence>
<accession>A0A2N8P0R4</accession>
<dbReference type="Proteomes" id="UP000235945">
    <property type="component" value="Unassembled WGS sequence"/>
</dbReference>
<comment type="caution">
    <text evidence="2">The sequence shown here is derived from an EMBL/GenBank/DDBJ whole genome shotgun (WGS) entry which is preliminary data.</text>
</comment>
<name>A0A2N8P0R4_STREU</name>
<evidence type="ECO:0000313" key="1">
    <source>
        <dbReference type="EMBL" id="MBB5122073.1"/>
    </source>
</evidence>
<dbReference type="EMBL" id="LGUI01000002">
    <property type="protein sequence ID" value="PNE34589.1"/>
    <property type="molecule type" value="Genomic_DNA"/>
</dbReference>
<dbReference type="AlphaFoldDB" id="A0A2N8P0R4"/>
<dbReference type="EMBL" id="JACHJF010000023">
    <property type="protein sequence ID" value="MBB5122073.1"/>
    <property type="molecule type" value="Genomic_DNA"/>
</dbReference>
<dbReference type="OrthoDB" id="9806840at2"/>
<evidence type="ECO:0000313" key="3">
    <source>
        <dbReference type="Proteomes" id="UP000235945"/>
    </source>
</evidence>
<dbReference type="InterPro" id="IPR009380">
    <property type="entry name" value="DUF1036"/>
</dbReference>
<dbReference type="RefSeq" id="WP_102917671.1">
    <property type="nucleotide sequence ID" value="NZ_JACHJF010000023.1"/>
</dbReference>
<keyword evidence="3" id="KW-1185">Reference proteome</keyword>
<reference evidence="2" key="1">
    <citation type="submission" date="2015-07" db="EMBL/GenBank/DDBJ databases">
        <authorList>
            <person name="Noorani M."/>
        </authorList>
    </citation>
    <scope>NUCLEOTIDE SEQUENCE [LARGE SCALE GENOMIC DNA]</scope>
    <source>
        <strain evidence="2">ATCC 27428</strain>
    </source>
</reference>
<evidence type="ECO:0000313" key="4">
    <source>
        <dbReference type="Proteomes" id="UP000528608"/>
    </source>
</evidence>
<protein>
    <submittedName>
        <fullName evidence="1">Putative membrane protein</fullName>
    </submittedName>
</protein>
<reference evidence="3" key="2">
    <citation type="submission" date="2015-07" db="EMBL/GenBank/DDBJ databases">
        <authorList>
            <person name="Graham D.E."/>
            <person name="Giannone R.J."/>
            <person name="Gulvik C.A."/>
            <person name="Hettich R.L."/>
            <person name="Klingeman D.M."/>
            <person name="Mahan K.M."/>
            <person name="Parry R.J."/>
            <person name="Spain J.C."/>
        </authorList>
    </citation>
    <scope>NUCLEOTIDE SEQUENCE [LARGE SCALE GENOMIC DNA]</scope>
    <source>
        <strain evidence="3">ATCC 27428</strain>
    </source>
</reference>